<feature type="region of interest" description="Disordered" evidence="3">
    <location>
        <begin position="1"/>
        <end position="27"/>
    </location>
</feature>
<keyword evidence="2" id="KW-0201">Cytochrome c-type biogenesis</keyword>
<dbReference type="PROSITE" id="PS51352">
    <property type="entry name" value="THIOREDOXIN_2"/>
    <property type="match status" value="1"/>
</dbReference>
<feature type="domain" description="Thioredoxin" evidence="4">
    <location>
        <begin position="57"/>
        <end position="198"/>
    </location>
</feature>
<evidence type="ECO:0000256" key="2">
    <source>
        <dbReference type="ARBA" id="ARBA00022748"/>
    </source>
</evidence>
<dbReference type="Gene3D" id="3.40.30.10">
    <property type="entry name" value="Glutaredoxin"/>
    <property type="match status" value="1"/>
</dbReference>
<dbReference type="CDD" id="cd02966">
    <property type="entry name" value="TlpA_like_family"/>
    <property type="match status" value="1"/>
</dbReference>
<gene>
    <name evidence="5" type="primary">resA_61</name>
    <name evidence="5" type="ORF">SDC9_66876</name>
</gene>
<sequence>MSTPIESDQPALADPSQPQPPEPPAVSRRGWLMAGVGGAAALAGAGFAWWRLQPHDALNGAEASFWNASMQTLDGSTLTMRKFHGRPLLLNFWATWCPPCVEELPLLNRFYGQHSSNGFQVLGLAIDQPAAVTKFLDRMPLDFPIALAGLTGTDLGRALGNEVGGLPFSVLFGKDGNILKRKMGQLTEKDLTQWASEV</sequence>
<dbReference type="AlphaFoldDB" id="A0A644XW32"/>
<dbReference type="PANTHER" id="PTHR42852:SF17">
    <property type="entry name" value="THIOREDOXIN-LIKE PROTEIN HI_1115"/>
    <property type="match status" value="1"/>
</dbReference>
<dbReference type="EMBL" id="VSSQ01003382">
    <property type="protein sequence ID" value="MPM20446.1"/>
    <property type="molecule type" value="Genomic_DNA"/>
</dbReference>
<dbReference type="SUPFAM" id="SSF52833">
    <property type="entry name" value="Thioredoxin-like"/>
    <property type="match status" value="1"/>
</dbReference>
<dbReference type="InterPro" id="IPR013766">
    <property type="entry name" value="Thioredoxin_domain"/>
</dbReference>
<dbReference type="GO" id="GO:0017004">
    <property type="term" value="P:cytochrome complex assembly"/>
    <property type="evidence" value="ECO:0007669"/>
    <property type="project" value="UniProtKB-KW"/>
</dbReference>
<dbReference type="GO" id="GO:0030313">
    <property type="term" value="C:cell envelope"/>
    <property type="evidence" value="ECO:0007669"/>
    <property type="project" value="UniProtKB-SubCell"/>
</dbReference>
<dbReference type="PROSITE" id="PS51318">
    <property type="entry name" value="TAT"/>
    <property type="match status" value="1"/>
</dbReference>
<dbReference type="InterPro" id="IPR050553">
    <property type="entry name" value="Thioredoxin_ResA/DsbE_sf"/>
</dbReference>
<dbReference type="InterPro" id="IPR006311">
    <property type="entry name" value="TAT_signal"/>
</dbReference>
<comment type="caution">
    <text evidence="5">The sequence shown here is derived from an EMBL/GenBank/DDBJ whole genome shotgun (WGS) entry which is preliminary data.</text>
</comment>
<protein>
    <submittedName>
        <fullName evidence="5">Thiol-disulfide oxidoreductase ResA</fullName>
    </submittedName>
</protein>
<evidence type="ECO:0000256" key="1">
    <source>
        <dbReference type="ARBA" id="ARBA00004196"/>
    </source>
</evidence>
<accession>A0A644XW32</accession>
<evidence type="ECO:0000313" key="5">
    <source>
        <dbReference type="EMBL" id="MPM20446.1"/>
    </source>
</evidence>
<proteinExistence type="predicted"/>
<dbReference type="GO" id="GO:0016491">
    <property type="term" value="F:oxidoreductase activity"/>
    <property type="evidence" value="ECO:0007669"/>
    <property type="project" value="InterPro"/>
</dbReference>
<dbReference type="Pfam" id="PF08534">
    <property type="entry name" value="Redoxin"/>
    <property type="match status" value="1"/>
</dbReference>
<dbReference type="PANTHER" id="PTHR42852">
    <property type="entry name" value="THIOL:DISULFIDE INTERCHANGE PROTEIN DSBE"/>
    <property type="match status" value="1"/>
</dbReference>
<comment type="subcellular location">
    <subcellularLocation>
        <location evidence="1">Cell envelope</location>
    </subcellularLocation>
</comment>
<name>A0A644XW32_9ZZZZ</name>
<evidence type="ECO:0000259" key="4">
    <source>
        <dbReference type="PROSITE" id="PS51352"/>
    </source>
</evidence>
<dbReference type="InterPro" id="IPR017937">
    <property type="entry name" value="Thioredoxin_CS"/>
</dbReference>
<dbReference type="PROSITE" id="PS00194">
    <property type="entry name" value="THIOREDOXIN_1"/>
    <property type="match status" value="1"/>
</dbReference>
<reference evidence="5" key="1">
    <citation type="submission" date="2019-08" db="EMBL/GenBank/DDBJ databases">
        <authorList>
            <person name="Kucharzyk K."/>
            <person name="Murdoch R.W."/>
            <person name="Higgins S."/>
            <person name="Loffler F."/>
        </authorList>
    </citation>
    <scope>NUCLEOTIDE SEQUENCE</scope>
</reference>
<organism evidence="5">
    <name type="scientific">bioreactor metagenome</name>
    <dbReference type="NCBI Taxonomy" id="1076179"/>
    <lineage>
        <taxon>unclassified sequences</taxon>
        <taxon>metagenomes</taxon>
        <taxon>ecological metagenomes</taxon>
    </lineage>
</organism>
<dbReference type="InterPro" id="IPR036249">
    <property type="entry name" value="Thioredoxin-like_sf"/>
</dbReference>
<dbReference type="InterPro" id="IPR013740">
    <property type="entry name" value="Redoxin"/>
</dbReference>
<evidence type="ECO:0000256" key="3">
    <source>
        <dbReference type="SAM" id="MobiDB-lite"/>
    </source>
</evidence>